<proteinExistence type="predicted"/>
<evidence type="ECO:0000256" key="1">
    <source>
        <dbReference type="SAM" id="MobiDB-lite"/>
    </source>
</evidence>
<organism evidence="2 3">
    <name type="scientific">Vigna mungo</name>
    <name type="common">Black gram</name>
    <name type="synonym">Phaseolus mungo</name>
    <dbReference type="NCBI Taxonomy" id="3915"/>
    <lineage>
        <taxon>Eukaryota</taxon>
        <taxon>Viridiplantae</taxon>
        <taxon>Streptophyta</taxon>
        <taxon>Embryophyta</taxon>
        <taxon>Tracheophyta</taxon>
        <taxon>Spermatophyta</taxon>
        <taxon>Magnoliopsida</taxon>
        <taxon>eudicotyledons</taxon>
        <taxon>Gunneridae</taxon>
        <taxon>Pentapetalae</taxon>
        <taxon>rosids</taxon>
        <taxon>fabids</taxon>
        <taxon>Fabales</taxon>
        <taxon>Fabaceae</taxon>
        <taxon>Papilionoideae</taxon>
        <taxon>50 kb inversion clade</taxon>
        <taxon>NPAAA clade</taxon>
        <taxon>indigoferoid/millettioid clade</taxon>
        <taxon>Phaseoleae</taxon>
        <taxon>Vigna</taxon>
    </lineage>
</organism>
<keyword evidence="3" id="KW-1185">Reference proteome</keyword>
<gene>
    <name evidence="2" type="ORF">V8G54_010506</name>
</gene>
<dbReference type="Proteomes" id="UP001374535">
    <property type="component" value="Chromosome 3"/>
</dbReference>
<dbReference type="EMBL" id="CP144698">
    <property type="protein sequence ID" value="WVZ17524.1"/>
    <property type="molecule type" value="Genomic_DNA"/>
</dbReference>
<feature type="compositionally biased region" description="Basic and acidic residues" evidence="1">
    <location>
        <begin position="1"/>
        <end position="29"/>
    </location>
</feature>
<name>A0AAQ3S6I3_VIGMU</name>
<sequence>MRERSEPKERGLPEPNGRARPEPNVRKLPEPNGLVLEGRMKALEGRADGIINALERTVDSVRRWASKKKMGLAIFDTTVKDTWGDKFPNSDPDWDLIIASDILLFLSRWVQQSSPVLIRPAARSLSIGLDVKQYANLIQTISFLLKCYKPQLSRAVSPTGNDESDGDVVLPQPAFLMSWRRRIGKEDESLFFNGCEKAGLKVKHIGSRVYCINPIKNEISETKS</sequence>
<evidence type="ECO:0000313" key="3">
    <source>
        <dbReference type="Proteomes" id="UP001374535"/>
    </source>
</evidence>
<reference evidence="2 3" key="1">
    <citation type="journal article" date="2023" name="Life. Sci Alliance">
        <title>Evolutionary insights into 3D genome organization and epigenetic landscape of Vigna mungo.</title>
        <authorList>
            <person name="Junaid A."/>
            <person name="Singh B."/>
            <person name="Bhatia S."/>
        </authorList>
    </citation>
    <scope>NUCLEOTIDE SEQUENCE [LARGE SCALE GENOMIC DNA]</scope>
    <source>
        <strain evidence="2">Urdbean</strain>
    </source>
</reference>
<protein>
    <submittedName>
        <fullName evidence="2">Uncharacterized protein</fullName>
    </submittedName>
</protein>
<accession>A0AAQ3S6I3</accession>
<evidence type="ECO:0000313" key="2">
    <source>
        <dbReference type="EMBL" id="WVZ17524.1"/>
    </source>
</evidence>
<feature type="region of interest" description="Disordered" evidence="1">
    <location>
        <begin position="1"/>
        <end position="31"/>
    </location>
</feature>
<dbReference type="AlphaFoldDB" id="A0AAQ3S6I3"/>